<evidence type="ECO:0000313" key="2">
    <source>
        <dbReference type="EMBL" id="KAB7787954.1"/>
    </source>
</evidence>
<dbReference type="Proteomes" id="UP000468413">
    <property type="component" value="Unassembled WGS sequence"/>
</dbReference>
<keyword evidence="3" id="KW-1185">Reference proteome</keyword>
<keyword evidence="1" id="KW-0812">Transmembrane</keyword>
<proteinExistence type="predicted"/>
<sequence>MLLVAALLIPFAFDRLMLSDTWPRAISLVASAWLSLWIRWALLCLTCLAAIIALFIRRAYRNALWWTSAAVIGALSVWLIINDDSFTYGIPDHSDMFMALPSPNYWYATLTSVIALPSLLMLALQLSTTNFAPNQPANIMFRWLQGWTVSLFTHWRMLAQTCSLCLHGSRDADNDVIAVRNDMLRKIGIAMLISLPILCLLIPLLMQADEIFSYVVVHAFNHLDFTALLWHTMAVLIPFPFLASLLVSVDTRNEEPKLTALRNAEKHGLFDPAITATVLMIVLALYAVFCVVQFTFLFAGAGLPAGYTYAEYARQGFFQLLLVTALNLAGFGLVLTFTSRTRLVTMLQVGLVLATGVMLASSAMRLWLYIDAYGLTWLRWLSLTFIVLLAVVLALALARLFVARLPLIGITFVLILLWWLALGLSNPNWVVNTWNTYFGTVVSDL</sequence>
<evidence type="ECO:0000313" key="3">
    <source>
        <dbReference type="Proteomes" id="UP000468413"/>
    </source>
</evidence>
<feature type="transmembrane region" description="Helical" evidence="1">
    <location>
        <begin position="63"/>
        <end position="81"/>
    </location>
</feature>
<feature type="transmembrane region" description="Helical" evidence="1">
    <location>
        <begin position="228"/>
        <end position="249"/>
    </location>
</feature>
<feature type="transmembrane region" description="Helical" evidence="1">
    <location>
        <begin position="105"/>
        <end position="124"/>
    </location>
</feature>
<organism evidence="2 3">
    <name type="scientific">Bifidobacterium cebidarum</name>
    <dbReference type="NCBI Taxonomy" id="2650773"/>
    <lineage>
        <taxon>Bacteria</taxon>
        <taxon>Bacillati</taxon>
        <taxon>Actinomycetota</taxon>
        <taxon>Actinomycetes</taxon>
        <taxon>Bifidobacteriales</taxon>
        <taxon>Bifidobacteriaceae</taxon>
        <taxon>Bifidobacterium</taxon>
    </lineage>
</organism>
<protein>
    <submittedName>
        <fullName evidence="2">Uncharacterized protein</fullName>
    </submittedName>
</protein>
<feature type="transmembrane region" description="Helical" evidence="1">
    <location>
        <begin position="34"/>
        <end position="56"/>
    </location>
</feature>
<reference evidence="2 3" key="1">
    <citation type="submission" date="2019-09" db="EMBL/GenBank/DDBJ databases">
        <title>Characterization of the phylogenetic diversity of two novel species belonging to the genus Bifidobacterium: Bifidobacterium cebidarum sp. nov. and Bifidobacterium leontopitheci sp. nov.</title>
        <authorList>
            <person name="Lugli G.A."/>
            <person name="Duranti S."/>
            <person name="Milani C."/>
            <person name="Turroni F."/>
            <person name="Ventura M."/>
        </authorList>
    </citation>
    <scope>NUCLEOTIDE SEQUENCE [LARGE SCALE GENOMIC DNA]</scope>
    <source>
        <strain evidence="2 3">LMG 31469</strain>
    </source>
</reference>
<feature type="transmembrane region" description="Helical" evidence="1">
    <location>
        <begin position="405"/>
        <end position="424"/>
    </location>
</feature>
<accession>A0A6I1GJG8</accession>
<feature type="transmembrane region" description="Helical" evidence="1">
    <location>
        <begin position="269"/>
        <end position="296"/>
    </location>
</feature>
<dbReference type="Pfam" id="PF13687">
    <property type="entry name" value="DUF4153"/>
    <property type="match status" value="1"/>
</dbReference>
<comment type="caution">
    <text evidence="2">The sequence shown here is derived from an EMBL/GenBank/DDBJ whole genome shotgun (WGS) entry which is preliminary data.</text>
</comment>
<dbReference type="AlphaFoldDB" id="A0A6I1GJG8"/>
<dbReference type="InterPro" id="IPR025291">
    <property type="entry name" value="DUF4153"/>
</dbReference>
<keyword evidence="1" id="KW-1133">Transmembrane helix</keyword>
<feature type="transmembrane region" description="Helical" evidence="1">
    <location>
        <begin position="376"/>
        <end position="398"/>
    </location>
</feature>
<keyword evidence="1" id="KW-0472">Membrane</keyword>
<name>A0A6I1GJG8_9BIFI</name>
<evidence type="ECO:0000256" key="1">
    <source>
        <dbReference type="SAM" id="Phobius"/>
    </source>
</evidence>
<dbReference type="EMBL" id="WBVS01000006">
    <property type="protein sequence ID" value="KAB7787954.1"/>
    <property type="molecule type" value="Genomic_DNA"/>
</dbReference>
<feature type="transmembrane region" description="Helical" evidence="1">
    <location>
        <begin position="187"/>
        <end position="208"/>
    </location>
</feature>
<feature type="transmembrane region" description="Helical" evidence="1">
    <location>
        <begin position="316"/>
        <end position="337"/>
    </location>
</feature>
<feature type="transmembrane region" description="Helical" evidence="1">
    <location>
        <begin position="349"/>
        <end position="370"/>
    </location>
</feature>
<gene>
    <name evidence="2" type="ORF">F7D08_1348</name>
</gene>